<feature type="region of interest" description="Disordered" evidence="1">
    <location>
        <begin position="487"/>
        <end position="556"/>
    </location>
</feature>
<dbReference type="InterPro" id="IPR001878">
    <property type="entry name" value="Znf_CCHC"/>
</dbReference>
<feature type="compositionally biased region" description="Low complexity" evidence="1">
    <location>
        <begin position="66"/>
        <end position="90"/>
    </location>
</feature>
<feature type="compositionally biased region" description="Polar residues" evidence="1">
    <location>
        <begin position="763"/>
        <end position="775"/>
    </location>
</feature>
<gene>
    <name evidence="3" type="ORF">FCM35_KLT19561</name>
</gene>
<dbReference type="Proteomes" id="UP000623129">
    <property type="component" value="Unassembled WGS sequence"/>
</dbReference>
<feature type="compositionally biased region" description="Polar residues" evidence="1">
    <location>
        <begin position="7"/>
        <end position="16"/>
    </location>
</feature>
<evidence type="ECO:0000313" key="3">
    <source>
        <dbReference type="EMBL" id="KAF3336975.1"/>
    </source>
</evidence>
<evidence type="ECO:0000313" key="4">
    <source>
        <dbReference type="Proteomes" id="UP000623129"/>
    </source>
</evidence>
<name>A0A833VQ79_9POAL</name>
<feature type="domain" description="CCHC-type" evidence="2">
    <location>
        <begin position="142"/>
        <end position="158"/>
    </location>
</feature>
<feature type="compositionally biased region" description="Polar residues" evidence="1">
    <location>
        <begin position="545"/>
        <end position="556"/>
    </location>
</feature>
<feature type="region of interest" description="Disordered" evidence="1">
    <location>
        <begin position="817"/>
        <end position="860"/>
    </location>
</feature>
<comment type="caution">
    <text evidence="3">The sequence shown here is derived from an EMBL/GenBank/DDBJ whole genome shotgun (WGS) entry which is preliminary data.</text>
</comment>
<dbReference type="SMART" id="SM00343">
    <property type="entry name" value="ZnF_C2HC"/>
    <property type="match status" value="2"/>
</dbReference>
<accession>A0A833VQ79</accession>
<keyword evidence="4" id="KW-1185">Reference proteome</keyword>
<dbReference type="GO" id="GO:0003676">
    <property type="term" value="F:nucleic acid binding"/>
    <property type="evidence" value="ECO:0007669"/>
    <property type="project" value="InterPro"/>
</dbReference>
<dbReference type="SUPFAM" id="SSF57756">
    <property type="entry name" value="Retrovirus zinc finger-like domains"/>
    <property type="match status" value="1"/>
</dbReference>
<feature type="compositionally biased region" description="Polar residues" evidence="1">
    <location>
        <begin position="704"/>
        <end position="714"/>
    </location>
</feature>
<feature type="compositionally biased region" description="Polar residues" evidence="1">
    <location>
        <begin position="525"/>
        <end position="536"/>
    </location>
</feature>
<feature type="region of interest" description="Disordered" evidence="1">
    <location>
        <begin position="65"/>
        <end position="104"/>
    </location>
</feature>
<reference evidence="3" key="1">
    <citation type="submission" date="2020-01" db="EMBL/GenBank/DDBJ databases">
        <title>Genome sequence of Kobresia littledalei, the first chromosome-level genome in the family Cyperaceae.</title>
        <authorList>
            <person name="Qu G."/>
        </authorList>
    </citation>
    <scope>NUCLEOTIDE SEQUENCE</scope>
    <source>
        <strain evidence="3">C.B.Clarke</strain>
        <tissue evidence="3">Leaf</tissue>
    </source>
</reference>
<organism evidence="3 4">
    <name type="scientific">Carex littledalei</name>
    <dbReference type="NCBI Taxonomy" id="544730"/>
    <lineage>
        <taxon>Eukaryota</taxon>
        <taxon>Viridiplantae</taxon>
        <taxon>Streptophyta</taxon>
        <taxon>Embryophyta</taxon>
        <taxon>Tracheophyta</taxon>
        <taxon>Spermatophyta</taxon>
        <taxon>Magnoliopsida</taxon>
        <taxon>Liliopsida</taxon>
        <taxon>Poales</taxon>
        <taxon>Cyperaceae</taxon>
        <taxon>Cyperoideae</taxon>
        <taxon>Cariceae</taxon>
        <taxon>Carex</taxon>
        <taxon>Carex subgen. Euthyceras</taxon>
    </lineage>
</organism>
<feature type="compositionally biased region" description="Acidic residues" evidence="1">
    <location>
        <begin position="850"/>
        <end position="860"/>
    </location>
</feature>
<dbReference type="InterPro" id="IPR036875">
    <property type="entry name" value="Znf_CCHC_sf"/>
</dbReference>
<feature type="region of interest" description="Disordered" evidence="1">
    <location>
        <begin position="1"/>
        <end position="47"/>
    </location>
</feature>
<feature type="domain" description="CCHC-type" evidence="2">
    <location>
        <begin position="123"/>
        <end position="139"/>
    </location>
</feature>
<sequence length="860" mass="95355">MKATPKAISQATSKPNQAGDWTLVTRRKRYPDNWRTPTDINLDRVPPYRPYKKTYAQALLAAPTKSFSGSSSSRSTASNRTSPVSSRPSSPTTPPTPQYFCSPHSPTRLRFPPLPGYQEWWNRCFNCCRLGHTTLTCRNSKVCGKCWSTGHIASRCTSTPLNPSAPPFQPEHRYPVPNTPEPTFDELLGGNAEPSEPIMPEGRPDKIISFHERDSEFYREVNNLQRAVIMNGDKARTAMETQQVAAMAVDTGLVRPTEIRVAKIAPARFLIHLPRGLTVATFINKTPPGLWDEGYTFHQWSQTKNTSVCMPRYKVLIDLVGIPPHLMKETEIIKVVSKFGLFLGTIAPEHDTDLPAWRVALATDDLLRIPRKVGMVSGGLEHLIAVQPLTWQRGDIYTPADFPKEPPRYTRPPSQPPIRPVSPDTYLESLPAWSQDDHLVSCSKRVLLAMCAGINPAQIPLPVREAIAGPSMKTDLPLEVLRDLMDAAENPPPLPENHENGATGQDDDIIPIATPLATPREEYPTQLSNSANTPTSYRPGETRDSATQNKAESTSAKHVLVSVQGTVHQLLQRQHEPHHFENSAGQPHESYKHSVPSDPDASTDPNPQPQVHQLPQQIRGRGKYVHSVSRNIFRGPPISTSRHNRFRGFINRGRGRLSSGAAIQGKPRVGDSHNSHVWRLTDTLPQFPMPQKINEEYTEQQIQEENGAQTTLTRADTKDKGKSILQEDSSSAPMVGQNAGLSINKRKSPPPLQHPLGPIQLPKRSSPTDDGSQAKQAAGAYLLLSPENFYEAHITEQHGQAIAAHCGVTTENVYQTLAQDNEERKAALPTDQQADSDTDQDDINKRFEPDTDDELGSEED</sequence>
<dbReference type="GO" id="GO:0008270">
    <property type="term" value="F:zinc ion binding"/>
    <property type="evidence" value="ECO:0007669"/>
    <property type="project" value="InterPro"/>
</dbReference>
<feature type="compositionally biased region" description="Polar residues" evidence="1">
    <location>
        <begin position="603"/>
        <end position="616"/>
    </location>
</feature>
<feature type="region of interest" description="Disordered" evidence="1">
    <location>
        <begin position="704"/>
        <end position="775"/>
    </location>
</feature>
<evidence type="ECO:0000256" key="1">
    <source>
        <dbReference type="SAM" id="MobiDB-lite"/>
    </source>
</evidence>
<feature type="region of interest" description="Disordered" evidence="1">
    <location>
        <begin position="576"/>
        <end position="622"/>
    </location>
</feature>
<dbReference type="Gene3D" id="4.10.60.10">
    <property type="entry name" value="Zinc finger, CCHC-type"/>
    <property type="match status" value="1"/>
</dbReference>
<dbReference type="EMBL" id="SWLB01000007">
    <property type="protein sequence ID" value="KAF3336975.1"/>
    <property type="molecule type" value="Genomic_DNA"/>
</dbReference>
<dbReference type="AlphaFoldDB" id="A0A833VQ79"/>
<evidence type="ECO:0000259" key="2">
    <source>
        <dbReference type="SMART" id="SM00343"/>
    </source>
</evidence>
<proteinExistence type="predicted"/>
<protein>
    <recommendedName>
        <fullName evidence="2">CCHC-type domain-containing protein</fullName>
    </recommendedName>
</protein>